<protein>
    <submittedName>
        <fullName evidence="1">Uncharacterized protein</fullName>
    </submittedName>
</protein>
<gene>
    <name evidence="1" type="ORF">AJ79_05160</name>
</gene>
<name>A0A2B7XPW2_9EURO</name>
<evidence type="ECO:0000313" key="2">
    <source>
        <dbReference type="Proteomes" id="UP000223968"/>
    </source>
</evidence>
<dbReference type="Proteomes" id="UP000223968">
    <property type="component" value="Unassembled WGS sequence"/>
</dbReference>
<organism evidence="1 2">
    <name type="scientific">Helicocarpus griseus UAMH5409</name>
    <dbReference type="NCBI Taxonomy" id="1447875"/>
    <lineage>
        <taxon>Eukaryota</taxon>
        <taxon>Fungi</taxon>
        <taxon>Dikarya</taxon>
        <taxon>Ascomycota</taxon>
        <taxon>Pezizomycotina</taxon>
        <taxon>Eurotiomycetes</taxon>
        <taxon>Eurotiomycetidae</taxon>
        <taxon>Onygenales</taxon>
        <taxon>Ajellomycetaceae</taxon>
        <taxon>Helicocarpus</taxon>
    </lineage>
</organism>
<accession>A0A2B7XPW2</accession>
<keyword evidence="2" id="KW-1185">Reference proteome</keyword>
<dbReference type="EMBL" id="PDNB01000079">
    <property type="protein sequence ID" value="PGH11009.1"/>
    <property type="molecule type" value="Genomic_DNA"/>
</dbReference>
<comment type="caution">
    <text evidence="1">The sequence shown here is derived from an EMBL/GenBank/DDBJ whole genome shotgun (WGS) entry which is preliminary data.</text>
</comment>
<dbReference type="OrthoDB" id="4182631at2759"/>
<reference evidence="1 2" key="1">
    <citation type="submission" date="2017-10" db="EMBL/GenBank/DDBJ databases">
        <title>Comparative genomics in systemic dimorphic fungi from Ajellomycetaceae.</title>
        <authorList>
            <person name="Munoz J.F."/>
            <person name="Mcewen J.G."/>
            <person name="Clay O.K."/>
            <person name="Cuomo C.A."/>
        </authorList>
    </citation>
    <scope>NUCLEOTIDE SEQUENCE [LARGE SCALE GENOMIC DNA]</scope>
    <source>
        <strain evidence="1 2">UAMH5409</strain>
    </source>
</reference>
<evidence type="ECO:0000313" key="1">
    <source>
        <dbReference type="EMBL" id="PGH11009.1"/>
    </source>
</evidence>
<sequence length="284" mass="32129">MSTRENQNDPLKLSDIPKGTILNQGLDDNGFLRLPWNLSVDGVNLLPPPAIVALALNEAGRAIGAGLCVYIPALPPFAPLCVPEVYFSGYVWSEEDKVAWDTASYSKRLRLVSQVNRYELAIPLRVLTFRVPQDYISFPPEEARLSGAIVTYDGRPYVGWYRDYASRRNDDRMNISIDLVQHEAWFESMRCRDNYAVVERLLRMWTQPIPWGIQVIGDVVEKMANVRTRREQIVPDPAMVGYQDYEVGVGVNIADYEADDDGMHLCSATEVEDCCGPDSDEEEY</sequence>
<proteinExistence type="predicted"/>
<dbReference type="AlphaFoldDB" id="A0A2B7XPW2"/>